<dbReference type="Proteomes" id="UP000198916">
    <property type="component" value="Unassembled WGS sequence"/>
</dbReference>
<evidence type="ECO:0000313" key="2">
    <source>
        <dbReference type="Proteomes" id="UP000198916"/>
    </source>
</evidence>
<sequence length="245" mass="28687">MENYRIEVRQFYEMKKAAGELSVNLTYPSPAKLRNECLIQFRKKKHHRDDDSTLKSFFGLLPTEEFHEMAIKRFDIDKFKPLCSLLKKEFRTDEKNIELLAWLIDFCPRPCAKYWRESLKKTQATANVVTEPTTVEKTQQESWLPMPRVNRPPLSKLYVGERKTMGRMERKLYRLSNYHRSKQIQEELFNEPEIMGNRLMTSPSSILATSAVENKSKQVTLEYPSGVKLSVNAHDISLIAQLVKL</sequence>
<keyword evidence="2" id="KW-1185">Reference proteome</keyword>
<dbReference type="OrthoDB" id="1340494at2"/>
<dbReference type="EMBL" id="FNZR01000001">
    <property type="protein sequence ID" value="SEK24385.1"/>
    <property type="molecule type" value="Genomic_DNA"/>
</dbReference>
<dbReference type="STRING" id="332977.SAMN05421740_101323"/>
<protein>
    <submittedName>
        <fullName evidence="1">Uncharacterized protein</fullName>
    </submittedName>
</protein>
<dbReference type="RefSeq" id="WP_090602236.1">
    <property type="nucleotide sequence ID" value="NZ_FNZR01000001.1"/>
</dbReference>
<organism evidence="1 2">
    <name type="scientific">Parapedobacter koreensis</name>
    <dbReference type="NCBI Taxonomy" id="332977"/>
    <lineage>
        <taxon>Bacteria</taxon>
        <taxon>Pseudomonadati</taxon>
        <taxon>Bacteroidota</taxon>
        <taxon>Sphingobacteriia</taxon>
        <taxon>Sphingobacteriales</taxon>
        <taxon>Sphingobacteriaceae</taxon>
        <taxon>Parapedobacter</taxon>
    </lineage>
</organism>
<dbReference type="AlphaFoldDB" id="A0A1H7FM20"/>
<accession>A0A1H7FM20</accession>
<evidence type="ECO:0000313" key="1">
    <source>
        <dbReference type="EMBL" id="SEK24385.1"/>
    </source>
</evidence>
<gene>
    <name evidence="1" type="ORF">SAMN05421740_101323</name>
</gene>
<name>A0A1H7FM20_9SPHI</name>
<proteinExistence type="predicted"/>
<reference evidence="2" key="1">
    <citation type="submission" date="2016-10" db="EMBL/GenBank/DDBJ databases">
        <authorList>
            <person name="Varghese N."/>
            <person name="Submissions S."/>
        </authorList>
    </citation>
    <scope>NUCLEOTIDE SEQUENCE [LARGE SCALE GENOMIC DNA]</scope>
    <source>
        <strain evidence="2">Jip14</strain>
    </source>
</reference>